<protein>
    <recommendedName>
        <fullName evidence="3">DUF2067 domain-containing protein</fullName>
    </recommendedName>
</protein>
<organism evidence="1 2">
    <name type="scientific">Ignicoccus pacificus DSM 13166</name>
    <dbReference type="NCBI Taxonomy" id="940294"/>
    <lineage>
        <taxon>Archaea</taxon>
        <taxon>Thermoproteota</taxon>
        <taxon>Thermoprotei</taxon>
        <taxon>Desulfurococcales</taxon>
        <taxon>Desulfurococcaceae</taxon>
        <taxon>Ignicoccus</taxon>
    </lineage>
</organism>
<reference evidence="1" key="1">
    <citation type="submission" date="2013-11" db="EMBL/GenBank/DDBJ databases">
        <title>Comparative genomics of Ignicoccus.</title>
        <authorList>
            <person name="Podar M."/>
        </authorList>
    </citation>
    <scope>NUCLEOTIDE SEQUENCE</scope>
    <source>
        <strain evidence="1">DSM 13166</strain>
    </source>
</reference>
<dbReference type="EMBL" id="CP006868">
    <property type="protein sequence ID" value="UXD22468.1"/>
    <property type="molecule type" value="Genomic_DNA"/>
</dbReference>
<dbReference type="InterPro" id="IPR019202">
    <property type="entry name" value="DUF2067"/>
</dbReference>
<accession>A0A977KC85</accession>
<dbReference type="KEGG" id="ipc:IPA_05085"/>
<sequence length="221" mass="25396">MITRRFVIKCSSSDVCVELLNKIMEEISARWMKTQVKGNTLIIEAIGMPYELKSLRYEIENIKRGMEVERMKGGRYSVEDLVKGAKTTVPLDALLLALTLKGFKAKREGEYIITNAPGDTIIDVMRGMSEVLENDEVRFKLPSSAKKIVMVLHTVYDIDPERIIEIMKNYSIIEEADFGYRLKEEWRSALRRLVKLLTSDEWGLGRNERDIEEAGNSSEDR</sequence>
<dbReference type="Proteomes" id="UP001063698">
    <property type="component" value="Chromosome"/>
</dbReference>
<proteinExistence type="predicted"/>
<evidence type="ECO:0008006" key="3">
    <source>
        <dbReference type="Google" id="ProtNLM"/>
    </source>
</evidence>
<name>A0A977KC85_9CREN</name>
<evidence type="ECO:0000313" key="1">
    <source>
        <dbReference type="EMBL" id="UXD22468.1"/>
    </source>
</evidence>
<evidence type="ECO:0000313" key="2">
    <source>
        <dbReference type="Proteomes" id="UP001063698"/>
    </source>
</evidence>
<dbReference type="AlphaFoldDB" id="A0A977KC85"/>
<dbReference type="Pfam" id="PF09840">
    <property type="entry name" value="DUF2067"/>
    <property type="match status" value="1"/>
</dbReference>
<gene>
    <name evidence="1" type="ORF">IPA_05085</name>
</gene>
<keyword evidence="2" id="KW-1185">Reference proteome</keyword>